<comment type="caution">
    <text evidence="5">The sequence shown here is derived from an EMBL/GenBank/DDBJ whole genome shotgun (WGS) entry which is preliminary data.</text>
</comment>
<evidence type="ECO:0000313" key="6">
    <source>
        <dbReference type="Proteomes" id="UP001378956"/>
    </source>
</evidence>
<dbReference type="PANTHER" id="PTHR46401:SF2">
    <property type="entry name" value="GLYCOSYLTRANSFERASE WBBK-RELATED"/>
    <property type="match status" value="1"/>
</dbReference>
<dbReference type="InterPro" id="IPR001296">
    <property type="entry name" value="Glyco_trans_1"/>
</dbReference>
<keyword evidence="2" id="KW-0472">Membrane</keyword>
<evidence type="ECO:0000256" key="2">
    <source>
        <dbReference type="SAM" id="Phobius"/>
    </source>
</evidence>
<sequence>MKKKILIHSLVFSPDGVSTAYLYNDIALKFFESGYEVVVLTTTPHYNILEEELSQQPLNPKFFGLYYESKFHNIRVIHIPQKKFKSTVLRMVGFLYWHFLALILGLMQKNISLILSPSPPLTIGMINILIAKLKGAKVIYNVQEIYPDLLINQGSLKSKPFYNLLRLLERFVYNKSSAVTTIDSVFYETIKPRFKNPSKLHVIPNFVDTELFKPILHDKSCLDVNLFPEKRGILKVMYAGNIGLAQDWGPLLEIAKRLVGFNVEFWVIGEGVMKAYLENEIKTEKLTNIHLVPYQPRSQMPGLISYADIHFIFMSREMEGQGFPSKVYTILACSKPLLVISGKHTPIHNFLDAANCAFLVDSETFQEKCEEVVEILKNASLNKSDLERMAIEGAKLIEKQYSKNAVTQQYVDLADQILHHNHNVN</sequence>
<accession>A0ABU8NTR8</accession>
<evidence type="ECO:0000256" key="1">
    <source>
        <dbReference type="ARBA" id="ARBA00022679"/>
    </source>
</evidence>
<dbReference type="InterPro" id="IPR028098">
    <property type="entry name" value="Glyco_trans_4-like_N"/>
</dbReference>
<evidence type="ECO:0000313" key="5">
    <source>
        <dbReference type="EMBL" id="MEJ2905655.1"/>
    </source>
</evidence>
<keyword evidence="2" id="KW-1133">Transmembrane helix</keyword>
<proteinExistence type="predicted"/>
<feature type="domain" description="Glycosyltransferase subfamily 4-like N-terminal" evidence="4">
    <location>
        <begin position="32"/>
        <end position="210"/>
    </location>
</feature>
<name>A0ABU8NTR8_9SPHI</name>
<keyword evidence="6" id="KW-1185">Reference proteome</keyword>
<dbReference type="RefSeq" id="WP_337718046.1">
    <property type="nucleotide sequence ID" value="NZ_JBBEUB010000014.1"/>
</dbReference>
<feature type="domain" description="Glycosyl transferase family 1" evidence="3">
    <location>
        <begin position="238"/>
        <end position="384"/>
    </location>
</feature>
<evidence type="ECO:0000259" key="4">
    <source>
        <dbReference type="Pfam" id="PF13439"/>
    </source>
</evidence>
<dbReference type="Proteomes" id="UP001378956">
    <property type="component" value="Unassembled WGS sequence"/>
</dbReference>
<gene>
    <name evidence="5" type="ORF">WAE58_24640</name>
</gene>
<dbReference type="Pfam" id="PF13439">
    <property type="entry name" value="Glyco_transf_4"/>
    <property type="match status" value="1"/>
</dbReference>
<dbReference type="CDD" id="cd03794">
    <property type="entry name" value="GT4_WbuB-like"/>
    <property type="match status" value="1"/>
</dbReference>
<dbReference type="Gene3D" id="3.40.50.2000">
    <property type="entry name" value="Glycogen Phosphorylase B"/>
    <property type="match status" value="2"/>
</dbReference>
<protein>
    <submittedName>
        <fullName evidence="5">Glycosyltransferase family 4 protein</fullName>
    </submittedName>
</protein>
<dbReference type="PANTHER" id="PTHR46401">
    <property type="entry name" value="GLYCOSYLTRANSFERASE WBBK-RELATED"/>
    <property type="match status" value="1"/>
</dbReference>
<dbReference type="SUPFAM" id="SSF53756">
    <property type="entry name" value="UDP-Glycosyltransferase/glycogen phosphorylase"/>
    <property type="match status" value="1"/>
</dbReference>
<keyword evidence="2" id="KW-0812">Transmembrane</keyword>
<feature type="transmembrane region" description="Helical" evidence="2">
    <location>
        <begin position="88"/>
        <end position="107"/>
    </location>
</feature>
<dbReference type="EMBL" id="JBBEUB010000014">
    <property type="protein sequence ID" value="MEJ2905655.1"/>
    <property type="molecule type" value="Genomic_DNA"/>
</dbReference>
<reference evidence="5 6" key="1">
    <citation type="submission" date="2024-03" db="EMBL/GenBank/DDBJ databases">
        <title>Sequence of Lycoming College Course Isolates.</title>
        <authorList>
            <person name="Plotts O."/>
            <person name="Newman J."/>
        </authorList>
    </citation>
    <scope>NUCLEOTIDE SEQUENCE [LARGE SCALE GENOMIC DNA]</scope>
    <source>
        <strain evidence="5 6">CJB-3</strain>
    </source>
</reference>
<dbReference type="Pfam" id="PF00534">
    <property type="entry name" value="Glycos_transf_1"/>
    <property type="match status" value="1"/>
</dbReference>
<evidence type="ECO:0000259" key="3">
    <source>
        <dbReference type="Pfam" id="PF00534"/>
    </source>
</evidence>
<organism evidence="5 6">
    <name type="scientific">Pedobacter panaciterrae</name>
    <dbReference type="NCBI Taxonomy" id="363849"/>
    <lineage>
        <taxon>Bacteria</taxon>
        <taxon>Pseudomonadati</taxon>
        <taxon>Bacteroidota</taxon>
        <taxon>Sphingobacteriia</taxon>
        <taxon>Sphingobacteriales</taxon>
        <taxon>Sphingobacteriaceae</taxon>
        <taxon>Pedobacter</taxon>
    </lineage>
</organism>
<keyword evidence="1" id="KW-0808">Transferase</keyword>